<dbReference type="InterPro" id="IPR036188">
    <property type="entry name" value="FAD/NAD-bd_sf"/>
</dbReference>
<keyword evidence="7" id="KW-0560">Oxidoreductase</keyword>
<dbReference type="InterPro" id="IPR006311">
    <property type="entry name" value="TAT_signal"/>
</dbReference>
<name>A0A3N0J1N2_9ACTN</name>
<evidence type="ECO:0000313" key="13">
    <source>
        <dbReference type="EMBL" id="RNM42502.1"/>
    </source>
</evidence>
<comment type="cofactor">
    <cofactor evidence="1">
        <name>FMN</name>
        <dbReference type="ChEBI" id="CHEBI:58210"/>
    </cofactor>
</comment>
<sequence>MDKHVKHAGMSRRSFLQGIAWGTVGTGALGMGALSLAGCAPAASETHRETGAATASGAQPASVATELNPQDYDYTANSITDFGSSTLFSDWQLGPFTFHHRMVKSAAFQLAFMKNNPDEYVGYYERMARGGVEMIWVEDFANIWELTASPLKQDYALYDVKRLLDTLHDAGARVGYQFDTMGSAIGPLVFTENFLGSYSTDDVKSWERTIVDIAVKLHDDGFDAFELNFAANNVGQSFLSRARNNRDDEYGPQSLENRTRFAVETIKGIKEACGGDFVVQLLINGIEANDQTLGQDSPYNSVEEVQAIARILEQAGADSLHVRLGPCGQHVAQFANDLYFSARGLEGASGFGSRFDFSRHFQGKLRASHSGCGMMIDVAAEIKSAVSIPVGAATYMDPAQAPDYFEEALADGKLDFLVMNRPLCVDPEYVTKLRENRIDEIAPCTRCLHCFYDPDKAGTLLEHCRVNAANWRAFGESMPEGWTPQAAEQPKKVLVAGGGPAGMEAARVAAQRGHEVTLYEKSGSLGGLLTSAAAIKGPHENLERLAAYLTRQQELCGVKVVTKTEVDAQLVEQEQPDAVIVATGGTRPAPLFETTGATSVLAFDDVVGSDLGQRVVVLGSNAQAADVAVYLVAQGKDVTIVTPDPLELFEKGHSVNVRGFVETALNAQGTRVWPSATLSAVGDGTVSFTSEAGVDVTAPCDALVDMRDMLPDTALADALTGVETVAVGDCADPYNIAEAIAAGNLAARAL</sequence>
<dbReference type="EMBL" id="PPTT01000008">
    <property type="protein sequence ID" value="RDB69637.1"/>
    <property type="molecule type" value="Genomic_DNA"/>
</dbReference>
<dbReference type="RefSeq" id="WP_114545839.1">
    <property type="nucleotide sequence ID" value="NZ_PPTT01000008.1"/>
</dbReference>
<comment type="caution">
    <text evidence="13">The sequence shown here is derived from an EMBL/GenBank/DDBJ whole genome shotgun (WGS) entry which is preliminary data.</text>
</comment>
<keyword evidence="14" id="KW-1185">Reference proteome</keyword>
<dbReference type="SUPFAM" id="SSF51395">
    <property type="entry name" value="FMN-linked oxidoreductases"/>
    <property type="match status" value="1"/>
</dbReference>
<evidence type="ECO:0000256" key="3">
    <source>
        <dbReference type="ARBA" id="ARBA00011048"/>
    </source>
</evidence>
<keyword evidence="8" id="KW-0408">Iron</keyword>
<dbReference type="InterPro" id="IPR023753">
    <property type="entry name" value="FAD/NAD-binding_dom"/>
</dbReference>
<reference evidence="15" key="2">
    <citation type="submission" date="2018-05" db="EMBL/GenBank/DDBJ databases">
        <title>Genome Sequencing of selected type strains of the family Eggerthellaceae.</title>
        <authorList>
            <person name="Danylec N."/>
            <person name="Stoll D.A."/>
            <person name="Doetsch A."/>
            <person name="Huch M."/>
        </authorList>
    </citation>
    <scope>NUCLEOTIDE SEQUENCE [LARGE SCALE GENOMIC DNA]</scope>
    <source>
        <strain evidence="15">DSM 16107</strain>
    </source>
</reference>
<feature type="domain" description="NADH:flavin oxidoreductase/NADH oxidase N-terminal" evidence="10">
    <location>
        <begin position="87"/>
        <end position="279"/>
    </location>
</feature>
<dbReference type="Pfam" id="PF00724">
    <property type="entry name" value="Oxidored_FMN"/>
    <property type="match status" value="1"/>
</dbReference>
<dbReference type="PANTHER" id="PTHR42917">
    <property type="entry name" value="2,4-DIENOYL-COA REDUCTASE"/>
    <property type="match status" value="1"/>
</dbReference>
<dbReference type="GO" id="GO:0010181">
    <property type="term" value="F:FMN binding"/>
    <property type="evidence" value="ECO:0007669"/>
    <property type="project" value="InterPro"/>
</dbReference>
<dbReference type="Gene3D" id="3.50.50.60">
    <property type="entry name" value="FAD/NAD(P)-binding domain"/>
    <property type="match status" value="1"/>
</dbReference>
<dbReference type="InterPro" id="IPR001155">
    <property type="entry name" value="OxRdtase_FMN_N"/>
</dbReference>
<dbReference type="SUPFAM" id="SSF51905">
    <property type="entry name" value="FAD/NAD(P)-binding domain"/>
    <property type="match status" value="1"/>
</dbReference>
<keyword evidence="6" id="KW-0479">Metal-binding</keyword>
<dbReference type="InterPro" id="IPR051793">
    <property type="entry name" value="NADH:flavin_oxidoreductase"/>
</dbReference>
<evidence type="ECO:0000313" key="14">
    <source>
        <dbReference type="Proteomes" id="UP000253817"/>
    </source>
</evidence>
<dbReference type="AlphaFoldDB" id="A0A3N0J1N2"/>
<dbReference type="InterPro" id="IPR013785">
    <property type="entry name" value="Aldolase_TIM"/>
</dbReference>
<evidence type="ECO:0000256" key="6">
    <source>
        <dbReference type="ARBA" id="ARBA00022723"/>
    </source>
</evidence>
<reference evidence="12 14" key="1">
    <citation type="journal article" date="2018" name="Elife">
        <title>Discovery and characterization of a prevalent human gut bacterial enzyme sufficient for the inactivation of a family of plant toxins.</title>
        <authorList>
            <person name="Koppel N."/>
            <person name="Bisanz J.E."/>
            <person name="Pandelia M.E."/>
            <person name="Turnbaugh P.J."/>
            <person name="Balskus E.P."/>
        </authorList>
    </citation>
    <scope>NUCLEOTIDE SEQUENCE [LARGE SCALE GENOMIC DNA]</scope>
    <source>
        <strain evidence="12 14">DSM 16107</strain>
    </source>
</reference>
<evidence type="ECO:0000256" key="7">
    <source>
        <dbReference type="ARBA" id="ARBA00023002"/>
    </source>
</evidence>
<evidence type="ECO:0000256" key="9">
    <source>
        <dbReference type="ARBA" id="ARBA00023014"/>
    </source>
</evidence>
<feature type="domain" description="FAD/NAD(P)-binding" evidence="11">
    <location>
        <begin position="492"/>
        <end position="706"/>
    </location>
</feature>
<proteinExistence type="inferred from homology"/>
<evidence type="ECO:0000256" key="5">
    <source>
        <dbReference type="ARBA" id="ARBA00022643"/>
    </source>
</evidence>
<dbReference type="PANTHER" id="PTHR42917:SF2">
    <property type="entry name" value="2,4-DIENOYL-COA REDUCTASE [(2E)-ENOYL-COA-PRODUCING]"/>
    <property type="match status" value="1"/>
</dbReference>
<evidence type="ECO:0000313" key="12">
    <source>
        <dbReference type="EMBL" id="RDB69637.1"/>
    </source>
</evidence>
<dbReference type="Gene3D" id="3.40.50.720">
    <property type="entry name" value="NAD(P)-binding Rossmann-like Domain"/>
    <property type="match status" value="1"/>
</dbReference>
<dbReference type="GO" id="GO:0016491">
    <property type="term" value="F:oxidoreductase activity"/>
    <property type="evidence" value="ECO:0007669"/>
    <property type="project" value="UniProtKB-KW"/>
</dbReference>
<evidence type="ECO:0000256" key="8">
    <source>
        <dbReference type="ARBA" id="ARBA00023004"/>
    </source>
</evidence>
<organism evidence="13 15">
    <name type="scientific">Eggerthella sinensis</name>
    <dbReference type="NCBI Taxonomy" id="242230"/>
    <lineage>
        <taxon>Bacteria</taxon>
        <taxon>Bacillati</taxon>
        <taxon>Actinomycetota</taxon>
        <taxon>Coriobacteriia</taxon>
        <taxon>Eggerthellales</taxon>
        <taxon>Eggerthellaceae</taxon>
        <taxon>Eggerthella</taxon>
    </lineage>
</organism>
<gene>
    <name evidence="12" type="ORF">C1876_06155</name>
    <name evidence="13" type="ORF">DMP09_04505</name>
</gene>
<evidence type="ECO:0000256" key="4">
    <source>
        <dbReference type="ARBA" id="ARBA00022630"/>
    </source>
</evidence>
<dbReference type="Proteomes" id="UP000270112">
    <property type="component" value="Unassembled WGS sequence"/>
</dbReference>
<dbReference type="Pfam" id="PF07992">
    <property type="entry name" value="Pyr_redox_2"/>
    <property type="match status" value="1"/>
</dbReference>
<dbReference type="Proteomes" id="UP000253817">
    <property type="component" value="Unassembled WGS sequence"/>
</dbReference>
<dbReference type="PROSITE" id="PS51318">
    <property type="entry name" value="TAT"/>
    <property type="match status" value="1"/>
</dbReference>
<evidence type="ECO:0000259" key="10">
    <source>
        <dbReference type="Pfam" id="PF00724"/>
    </source>
</evidence>
<evidence type="ECO:0000256" key="1">
    <source>
        <dbReference type="ARBA" id="ARBA00001917"/>
    </source>
</evidence>
<keyword evidence="4" id="KW-0285">Flavoprotein</keyword>
<reference evidence="13" key="3">
    <citation type="journal article" date="2019" name="Microbiol. Resour. Announc.">
        <title>Draft Genome Sequences of Type Strains of Gordonibacter faecihominis, Paraeggerthella hongkongensis, Parvibacter caecicola,Slackia equolifaciens, Slackia faecicanis, and Slackia isoflavoniconvertens.</title>
        <authorList>
            <person name="Danylec N."/>
            <person name="Stoll D.A."/>
            <person name="Dotsch A."/>
            <person name="Huch M."/>
        </authorList>
    </citation>
    <scope>NUCLEOTIDE SEQUENCE</scope>
    <source>
        <strain evidence="13">DSM 16107</strain>
    </source>
</reference>
<evidence type="ECO:0000256" key="2">
    <source>
        <dbReference type="ARBA" id="ARBA00001966"/>
    </source>
</evidence>
<dbReference type="EMBL" id="QICC01000011">
    <property type="protein sequence ID" value="RNM42502.1"/>
    <property type="molecule type" value="Genomic_DNA"/>
</dbReference>
<accession>A0A3N0J1N2</accession>
<evidence type="ECO:0000313" key="15">
    <source>
        <dbReference type="Proteomes" id="UP000270112"/>
    </source>
</evidence>
<comment type="similarity">
    <text evidence="3">In the N-terminal section; belongs to the NADH:flavin oxidoreductase/NADH oxidase family.</text>
</comment>
<keyword evidence="5" id="KW-0288">FMN</keyword>
<dbReference type="GO" id="GO:0046872">
    <property type="term" value="F:metal ion binding"/>
    <property type="evidence" value="ECO:0007669"/>
    <property type="project" value="UniProtKB-KW"/>
</dbReference>
<dbReference type="PRINTS" id="PR00469">
    <property type="entry name" value="PNDRDTASEII"/>
</dbReference>
<dbReference type="PRINTS" id="PR00368">
    <property type="entry name" value="FADPNR"/>
</dbReference>
<dbReference type="Gene3D" id="3.20.20.70">
    <property type="entry name" value="Aldolase class I"/>
    <property type="match status" value="1"/>
</dbReference>
<dbReference type="OrthoDB" id="9772736at2"/>
<keyword evidence="9" id="KW-0411">Iron-sulfur</keyword>
<comment type="cofactor">
    <cofactor evidence="2">
        <name>[4Fe-4S] cluster</name>
        <dbReference type="ChEBI" id="CHEBI:49883"/>
    </cofactor>
</comment>
<dbReference type="GO" id="GO:0051536">
    <property type="term" value="F:iron-sulfur cluster binding"/>
    <property type="evidence" value="ECO:0007669"/>
    <property type="project" value="UniProtKB-KW"/>
</dbReference>
<protein>
    <submittedName>
        <fullName evidence="13">Tat (Twin-arginine translocation) pathway signal sequence</fullName>
    </submittedName>
</protein>
<evidence type="ECO:0000259" key="11">
    <source>
        <dbReference type="Pfam" id="PF07992"/>
    </source>
</evidence>